<organism evidence="2 3">
    <name type="scientific">Planctomyces bekefii</name>
    <dbReference type="NCBI Taxonomy" id="1653850"/>
    <lineage>
        <taxon>Bacteria</taxon>
        <taxon>Pseudomonadati</taxon>
        <taxon>Planctomycetota</taxon>
        <taxon>Planctomycetia</taxon>
        <taxon>Planctomycetales</taxon>
        <taxon>Planctomycetaceae</taxon>
        <taxon>Planctomyces</taxon>
    </lineage>
</organism>
<reference evidence="2 3" key="1">
    <citation type="submission" date="2019-08" db="EMBL/GenBank/DDBJ databases">
        <title>100 year-old enigma solved: identification of Planctomyces bekefii, the type genus and species of the phylum Planctomycetes.</title>
        <authorList>
            <person name="Svetlana D.N."/>
            <person name="Overmann J."/>
        </authorList>
    </citation>
    <scope>NUCLEOTIDE SEQUENCE [LARGE SCALE GENOMIC DNA]</scope>
    <source>
        <strain evidence="2">Phe10_nw2017</strain>
    </source>
</reference>
<name>A0A5C6M3L9_9PLAN</name>
<gene>
    <name evidence="2" type="ORF">E3A20_30270</name>
</gene>
<keyword evidence="3" id="KW-1185">Reference proteome</keyword>
<dbReference type="AlphaFoldDB" id="A0A5C6M3L9"/>
<dbReference type="Pfam" id="PF13439">
    <property type="entry name" value="Glyco_transf_4"/>
    <property type="match status" value="1"/>
</dbReference>
<proteinExistence type="predicted"/>
<dbReference type="GO" id="GO:0016757">
    <property type="term" value="F:glycosyltransferase activity"/>
    <property type="evidence" value="ECO:0007669"/>
    <property type="project" value="UniProtKB-ARBA"/>
</dbReference>
<reference evidence="2 3" key="2">
    <citation type="submission" date="2019-08" db="EMBL/GenBank/DDBJ databases">
        <authorList>
            <person name="Henke P."/>
        </authorList>
    </citation>
    <scope>NUCLEOTIDE SEQUENCE [LARGE SCALE GENOMIC DNA]</scope>
    <source>
        <strain evidence="2">Phe10_nw2017</strain>
    </source>
</reference>
<dbReference type="Proteomes" id="UP000321083">
    <property type="component" value="Unassembled WGS sequence"/>
</dbReference>
<dbReference type="Gene3D" id="3.40.50.2000">
    <property type="entry name" value="Glycogen Phosphorylase B"/>
    <property type="match status" value="2"/>
</dbReference>
<feature type="domain" description="Glycosyltransferase subfamily 4-like N-terminal" evidence="1">
    <location>
        <begin position="14"/>
        <end position="122"/>
    </location>
</feature>
<evidence type="ECO:0000313" key="3">
    <source>
        <dbReference type="Proteomes" id="UP000321083"/>
    </source>
</evidence>
<comment type="caution">
    <text evidence="2">The sequence shown here is derived from an EMBL/GenBank/DDBJ whole genome shotgun (WGS) entry which is preliminary data.</text>
</comment>
<dbReference type="EMBL" id="SRHE01000986">
    <property type="protein sequence ID" value="TWW07844.1"/>
    <property type="molecule type" value="Genomic_DNA"/>
</dbReference>
<accession>A0A5C6M3L9</accession>
<dbReference type="InterPro" id="IPR028098">
    <property type="entry name" value="Glyco_trans_4-like_N"/>
</dbReference>
<protein>
    <recommendedName>
        <fullName evidence="1">Glycosyltransferase subfamily 4-like N-terminal domain-containing protein</fullName>
    </recommendedName>
</protein>
<evidence type="ECO:0000259" key="1">
    <source>
        <dbReference type="Pfam" id="PF13439"/>
    </source>
</evidence>
<sequence>MSSAGVEPVRLLCGAKSPRWLWAVLQLRRLLLRERVDVVDVHSRLPAWCLRWALRLLPPERRPVVVHTVHGMNSRGWYSRVMLRADVVVAVSESVRRHLEGLSADGDMRRVQVISRGVDCRRYRRIWPSRVGWRAEFVRQCPAAAGRFLLLLPGRLVRGKGHADLIRLLADLSEAGVDVHAICPGSSEDMI</sequence>
<dbReference type="SUPFAM" id="SSF53756">
    <property type="entry name" value="UDP-Glycosyltransferase/glycogen phosphorylase"/>
    <property type="match status" value="1"/>
</dbReference>
<evidence type="ECO:0000313" key="2">
    <source>
        <dbReference type="EMBL" id="TWW07844.1"/>
    </source>
</evidence>